<feature type="non-terminal residue" evidence="3">
    <location>
        <position position="384"/>
    </location>
</feature>
<dbReference type="PROSITE" id="PS00109">
    <property type="entry name" value="PROTEIN_KINASE_TYR"/>
    <property type="match status" value="1"/>
</dbReference>
<keyword evidence="1" id="KW-0472">Membrane</keyword>
<organism evidence="3 4">
    <name type="scientific">Dimargaris verticillata</name>
    <dbReference type="NCBI Taxonomy" id="2761393"/>
    <lineage>
        <taxon>Eukaryota</taxon>
        <taxon>Fungi</taxon>
        <taxon>Fungi incertae sedis</taxon>
        <taxon>Zoopagomycota</taxon>
        <taxon>Kickxellomycotina</taxon>
        <taxon>Dimargaritomycetes</taxon>
        <taxon>Dimargaritales</taxon>
        <taxon>Dimargaritaceae</taxon>
        <taxon>Dimargaris</taxon>
    </lineage>
</organism>
<keyword evidence="4" id="KW-1185">Reference proteome</keyword>
<proteinExistence type="predicted"/>
<dbReference type="Pfam" id="PF17667">
    <property type="entry name" value="Pkinase_fungal"/>
    <property type="match status" value="2"/>
</dbReference>
<evidence type="ECO:0000256" key="1">
    <source>
        <dbReference type="SAM" id="Phobius"/>
    </source>
</evidence>
<dbReference type="InterPro" id="IPR008266">
    <property type="entry name" value="Tyr_kinase_AS"/>
</dbReference>
<protein>
    <recommendedName>
        <fullName evidence="2">Fungal-type protein kinase domain-containing protein</fullName>
    </recommendedName>
</protein>
<evidence type="ECO:0000313" key="3">
    <source>
        <dbReference type="EMBL" id="KAJ1969695.1"/>
    </source>
</evidence>
<keyword evidence="1" id="KW-0812">Transmembrane</keyword>
<feature type="transmembrane region" description="Helical" evidence="1">
    <location>
        <begin position="65"/>
        <end position="82"/>
    </location>
</feature>
<evidence type="ECO:0000259" key="2">
    <source>
        <dbReference type="Pfam" id="PF17667"/>
    </source>
</evidence>
<keyword evidence="1" id="KW-1133">Transmembrane helix</keyword>
<dbReference type="GO" id="GO:0004672">
    <property type="term" value="F:protein kinase activity"/>
    <property type="evidence" value="ECO:0007669"/>
    <property type="project" value="InterPro"/>
</dbReference>
<dbReference type="SUPFAM" id="SSF56112">
    <property type="entry name" value="Protein kinase-like (PK-like)"/>
    <property type="match status" value="1"/>
</dbReference>
<dbReference type="EMBL" id="JANBQB010001900">
    <property type="protein sequence ID" value="KAJ1969695.1"/>
    <property type="molecule type" value="Genomic_DNA"/>
</dbReference>
<comment type="caution">
    <text evidence="3">The sequence shown here is derived from an EMBL/GenBank/DDBJ whole genome shotgun (WGS) entry which is preliminary data.</text>
</comment>
<feature type="domain" description="Fungal-type protein kinase" evidence="2">
    <location>
        <begin position="22"/>
        <end position="192"/>
    </location>
</feature>
<sequence length="384" mass="42734">MPTDGYPSVAAKEEWRNIAEVVKSQWDTVAARMDSEPGRTCVKKACGQLARHVLNLYTCQPNRRFAWAFVAINAFMYVCLFGRDRVYRTRAIDLATLAGRLQFAQFLVLCSLAGPAQFGFDPTIEFDAKMEHWAITCFDDACIADTPTQQVYYAHASTVSTRPSLFGRHITTFFASAQPGGEPAVFIKDAWPVVAVDATGDDPCNEAAILRRIHKHFSMHGPAVPYPKLLVGGIVWQCSDGNWAQDDTTLAYGGIEAAMPVPDSQSLSLPVYRVHRRIVMTPLAERLDTLCDFNQLIMVLADAMSCHRELYNNCRIFHRDISINNIMVVRQGGALRGMLVDFDNAIDRDAALMPDRAGRVGTMPFMSIGNLEGNDTKRTALDDW</sequence>
<feature type="domain" description="Fungal-type protein kinase" evidence="2">
    <location>
        <begin position="270"/>
        <end position="375"/>
    </location>
</feature>
<dbReference type="AlphaFoldDB" id="A0A9W8E977"/>
<reference evidence="3" key="1">
    <citation type="submission" date="2022-07" db="EMBL/GenBank/DDBJ databases">
        <title>Phylogenomic reconstructions and comparative analyses of Kickxellomycotina fungi.</title>
        <authorList>
            <person name="Reynolds N.K."/>
            <person name="Stajich J.E."/>
            <person name="Barry K."/>
            <person name="Grigoriev I.V."/>
            <person name="Crous P."/>
            <person name="Smith M.E."/>
        </authorList>
    </citation>
    <scope>NUCLEOTIDE SEQUENCE</scope>
    <source>
        <strain evidence="3">RSA 567</strain>
    </source>
</reference>
<dbReference type="InterPro" id="IPR040976">
    <property type="entry name" value="Pkinase_fungal"/>
</dbReference>
<accession>A0A9W8E977</accession>
<evidence type="ECO:0000313" key="4">
    <source>
        <dbReference type="Proteomes" id="UP001151582"/>
    </source>
</evidence>
<dbReference type="InterPro" id="IPR011009">
    <property type="entry name" value="Kinase-like_dom_sf"/>
</dbReference>
<dbReference type="PANTHER" id="PTHR38248:SF2">
    <property type="entry name" value="FUNK1 11"/>
    <property type="match status" value="1"/>
</dbReference>
<dbReference type="OrthoDB" id="5584477at2759"/>
<gene>
    <name evidence="3" type="ORF">H4R34_006139</name>
</gene>
<dbReference type="PANTHER" id="PTHR38248">
    <property type="entry name" value="FUNK1 6"/>
    <property type="match status" value="1"/>
</dbReference>
<dbReference type="Proteomes" id="UP001151582">
    <property type="component" value="Unassembled WGS sequence"/>
</dbReference>
<name>A0A9W8E977_9FUNG</name>
<dbReference type="Gene3D" id="1.10.510.10">
    <property type="entry name" value="Transferase(Phosphotransferase) domain 1"/>
    <property type="match status" value="1"/>
</dbReference>